<evidence type="ECO:0000256" key="1">
    <source>
        <dbReference type="ARBA" id="ARBA00004123"/>
    </source>
</evidence>
<feature type="region of interest" description="Disordered" evidence="16">
    <location>
        <begin position="123"/>
        <end position="144"/>
    </location>
</feature>
<dbReference type="GO" id="GO:0070552">
    <property type="term" value="C:BRISC complex"/>
    <property type="evidence" value="ECO:0007669"/>
    <property type="project" value="UniProtKB-UniRule"/>
</dbReference>
<evidence type="ECO:0000313" key="17">
    <source>
        <dbReference type="EMBL" id="KAJ3613078.1"/>
    </source>
</evidence>
<dbReference type="InterPro" id="IPR010358">
    <property type="entry name" value="BRE"/>
</dbReference>
<keyword evidence="10 15" id="KW-0156">Chromatin regulator</keyword>
<evidence type="ECO:0000256" key="6">
    <source>
        <dbReference type="ARBA" id="ARBA00022737"/>
    </source>
</evidence>
<dbReference type="GO" id="GO:0006302">
    <property type="term" value="P:double-strand break repair"/>
    <property type="evidence" value="ECO:0007669"/>
    <property type="project" value="UniProtKB-UniRule"/>
</dbReference>
<evidence type="ECO:0000256" key="3">
    <source>
        <dbReference type="ARBA" id="ARBA00022490"/>
    </source>
</evidence>
<evidence type="ECO:0000256" key="16">
    <source>
        <dbReference type="SAM" id="MobiDB-lite"/>
    </source>
</evidence>
<evidence type="ECO:0000256" key="2">
    <source>
        <dbReference type="ARBA" id="ARBA00019438"/>
    </source>
</evidence>
<evidence type="ECO:0000313" key="18">
    <source>
        <dbReference type="Proteomes" id="UP001148018"/>
    </source>
</evidence>
<evidence type="ECO:0000256" key="7">
    <source>
        <dbReference type="ARBA" id="ARBA00022763"/>
    </source>
</evidence>
<evidence type="ECO:0000256" key="9">
    <source>
        <dbReference type="ARBA" id="ARBA00022786"/>
    </source>
</evidence>
<reference evidence="17" key="1">
    <citation type="submission" date="2022-07" db="EMBL/GenBank/DDBJ databases">
        <title>Chromosome-level genome of Muraenolepis orangiensis.</title>
        <authorList>
            <person name="Kim J."/>
        </authorList>
    </citation>
    <scope>NUCLEOTIDE SEQUENCE</scope>
    <source>
        <strain evidence="17">KU_S4_2022</strain>
        <tissue evidence="17">Muscle</tissue>
    </source>
</reference>
<evidence type="ECO:0000256" key="13">
    <source>
        <dbReference type="ARBA" id="ARBA00023306"/>
    </source>
</evidence>
<keyword evidence="3 15" id="KW-0963">Cytoplasm</keyword>
<organism evidence="17 18">
    <name type="scientific">Muraenolepis orangiensis</name>
    <name type="common">Patagonian moray cod</name>
    <dbReference type="NCBI Taxonomy" id="630683"/>
    <lineage>
        <taxon>Eukaryota</taxon>
        <taxon>Metazoa</taxon>
        <taxon>Chordata</taxon>
        <taxon>Craniata</taxon>
        <taxon>Vertebrata</taxon>
        <taxon>Euteleostomi</taxon>
        <taxon>Actinopterygii</taxon>
        <taxon>Neopterygii</taxon>
        <taxon>Teleostei</taxon>
        <taxon>Neoteleostei</taxon>
        <taxon>Acanthomorphata</taxon>
        <taxon>Zeiogadaria</taxon>
        <taxon>Gadariae</taxon>
        <taxon>Gadiformes</taxon>
        <taxon>Muraenolepidoidei</taxon>
        <taxon>Muraenolepididae</taxon>
        <taxon>Muraenolepis</taxon>
    </lineage>
</organism>
<comment type="function">
    <text evidence="15">May play a role in homeostasis or cellular differentiation in cells of neural, epithelial and germline origins. May also act as a death receptor-associated anti-apoptotic protein, which inhibits the mitochondrial apoptotic pathway.</text>
</comment>
<dbReference type="Pfam" id="PF06113">
    <property type="entry name" value="BRE"/>
    <property type="match status" value="1"/>
</dbReference>
<dbReference type="OrthoDB" id="538811at2759"/>
<comment type="caution">
    <text evidence="17">The sequence shown here is derived from an EMBL/GenBank/DDBJ whole genome shotgun (WGS) entry which is preliminary data.</text>
</comment>
<dbReference type="GO" id="GO:0006915">
    <property type="term" value="P:apoptotic process"/>
    <property type="evidence" value="ECO:0007669"/>
    <property type="project" value="UniProtKB-UniRule"/>
</dbReference>
<keyword evidence="8 15" id="KW-0498">Mitosis</keyword>
<dbReference type="PANTHER" id="PTHR15189:SF7">
    <property type="entry name" value="BRISC AND BRCA1-A COMPLEX MEMBER 2"/>
    <property type="match status" value="1"/>
</dbReference>
<evidence type="ECO:0000256" key="10">
    <source>
        <dbReference type="ARBA" id="ARBA00022853"/>
    </source>
</evidence>
<keyword evidence="13 15" id="KW-0131">Cell cycle</keyword>
<evidence type="ECO:0000256" key="15">
    <source>
        <dbReference type="RuleBase" id="RU368019"/>
    </source>
</evidence>
<dbReference type="AlphaFoldDB" id="A0A9Q0IX42"/>
<sequence length="201" mass="22720">MFNARYPDLPPDFIFGEDSEFIPEPSELLHLVQWDSGDPECLLQLVKELIQQYHQYQCKRLCESSRLLFEYDSLLEEPSYSHNMEVYAGRKNTWTGEFSARFLLKLPVDFSNIPVYLLKVTLTSSGTDPTSSSSGTDPTSSSSGTDIILSAEEAYTETLHQAQMIVSSRRGKSHMDSHLACPRITQPQWPTGGHGNVQQNR</sequence>
<keyword evidence="9 15" id="KW-0833">Ubl conjugation pathway</keyword>
<gene>
    <name evidence="17" type="ORF">NHX12_019334</name>
</gene>
<proteinExistence type="inferred from homology"/>
<dbReference type="GO" id="GO:0045739">
    <property type="term" value="P:positive regulation of DNA repair"/>
    <property type="evidence" value="ECO:0007669"/>
    <property type="project" value="UniProtKB-UniRule"/>
</dbReference>
<dbReference type="GO" id="GO:0051301">
    <property type="term" value="P:cell division"/>
    <property type="evidence" value="ECO:0007669"/>
    <property type="project" value="UniProtKB-UniRule"/>
</dbReference>
<keyword evidence="7 15" id="KW-0227">DNA damage</keyword>
<dbReference type="Proteomes" id="UP001148018">
    <property type="component" value="Unassembled WGS sequence"/>
</dbReference>
<evidence type="ECO:0000256" key="4">
    <source>
        <dbReference type="ARBA" id="ARBA00022618"/>
    </source>
</evidence>
<dbReference type="GO" id="GO:0005737">
    <property type="term" value="C:cytoplasm"/>
    <property type="evidence" value="ECO:0007669"/>
    <property type="project" value="UniProtKB-SubCell"/>
</dbReference>
<dbReference type="GO" id="GO:0070531">
    <property type="term" value="C:BRCA1-A complex"/>
    <property type="evidence" value="ECO:0007669"/>
    <property type="project" value="UniProtKB-UniRule"/>
</dbReference>
<evidence type="ECO:0000256" key="14">
    <source>
        <dbReference type="ARBA" id="ARBA00025766"/>
    </source>
</evidence>
<comment type="subunit">
    <text evidence="15">Component of the ARISC complex. Component of the BRCA1-A complex. Component of the BRISC complex. Binds polyubiquitin.</text>
</comment>
<accession>A0A9Q0IX42</accession>
<dbReference type="GO" id="GO:0007095">
    <property type="term" value="P:mitotic G2 DNA damage checkpoint signaling"/>
    <property type="evidence" value="ECO:0007669"/>
    <property type="project" value="UniProtKB-UniRule"/>
</dbReference>
<dbReference type="GO" id="GO:0006325">
    <property type="term" value="P:chromatin organization"/>
    <property type="evidence" value="ECO:0007669"/>
    <property type="project" value="UniProtKB-UniRule"/>
</dbReference>
<protein>
    <recommendedName>
        <fullName evidence="2 15">BRISC and BRCA1-A complex member 2</fullName>
    </recommendedName>
</protein>
<keyword evidence="11 15" id="KW-0234">DNA repair</keyword>
<evidence type="ECO:0000256" key="11">
    <source>
        <dbReference type="ARBA" id="ARBA00023204"/>
    </source>
</evidence>
<evidence type="ECO:0000256" key="12">
    <source>
        <dbReference type="ARBA" id="ARBA00023242"/>
    </source>
</evidence>
<comment type="similarity">
    <text evidence="14 15">Belongs to the BABAM2 family.</text>
</comment>
<comment type="subcellular location">
    <subcellularLocation>
        <location evidence="15">Cytoplasm</location>
    </subcellularLocation>
    <subcellularLocation>
        <location evidence="1 15">Nucleus</location>
    </subcellularLocation>
    <text evidence="15">Localizes at sites of DNA damage at double-strand breaks (DSBs).</text>
</comment>
<evidence type="ECO:0000256" key="8">
    <source>
        <dbReference type="ARBA" id="ARBA00022776"/>
    </source>
</evidence>
<comment type="domain">
    <text evidence="15">Contains 2 ubiquitin-conjugating enzyme family-like (UEV-like) regions. These regions lack the critical Cys residues required for ubiquitination but retain the ability to bind ubiquitin.</text>
</comment>
<name>A0A9Q0IX42_9TELE</name>
<keyword evidence="4 15" id="KW-0132">Cell division</keyword>
<dbReference type="GO" id="GO:0010212">
    <property type="term" value="P:response to ionizing radiation"/>
    <property type="evidence" value="ECO:0007669"/>
    <property type="project" value="UniProtKB-UniRule"/>
</dbReference>
<dbReference type="GO" id="GO:0031593">
    <property type="term" value="F:polyubiquitin modification-dependent protein binding"/>
    <property type="evidence" value="ECO:0007669"/>
    <property type="project" value="UniProtKB-UniRule"/>
</dbReference>
<keyword evidence="5 15" id="KW-0053">Apoptosis</keyword>
<dbReference type="PANTHER" id="PTHR15189">
    <property type="entry name" value="BRISC AND BRCA1-A COMPLEX MEMBER 2"/>
    <property type="match status" value="1"/>
</dbReference>
<dbReference type="EMBL" id="JANIIK010000035">
    <property type="protein sequence ID" value="KAJ3613078.1"/>
    <property type="molecule type" value="Genomic_DNA"/>
</dbReference>
<evidence type="ECO:0000256" key="5">
    <source>
        <dbReference type="ARBA" id="ARBA00022703"/>
    </source>
</evidence>
<keyword evidence="12 15" id="KW-0539">Nucleus</keyword>
<keyword evidence="6" id="KW-0677">Repeat</keyword>
<keyword evidence="18" id="KW-1185">Reference proteome</keyword>